<keyword evidence="6" id="KW-1185">Reference proteome</keyword>
<evidence type="ECO:0000256" key="2">
    <source>
        <dbReference type="ARBA" id="ARBA00022729"/>
    </source>
</evidence>
<accession>A0A1B7THY1</accession>
<gene>
    <name evidence="5" type="ORF">HANVADRAFT_99942</name>
</gene>
<comment type="caution">
    <text evidence="5">The sequence shown here is derived from an EMBL/GenBank/DDBJ whole genome shotgun (WGS) entry which is preliminary data.</text>
</comment>
<protein>
    <recommendedName>
        <fullName evidence="4">Thioredoxin domain-containing protein</fullName>
    </recommendedName>
</protein>
<dbReference type="Proteomes" id="UP000092321">
    <property type="component" value="Unassembled WGS sequence"/>
</dbReference>
<evidence type="ECO:0000313" key="6">
    <source>
        <dbReference type="Proteomes" id="UP000092321"/>
    </source>
</evidence>
<dbReference type="EMBL" id="LXPE01000004">
    <property type="protein sequence ID" value="OBA28354.1"/>
    <property type="molecule type" value="Genomic_DNA"/>
</dbReference>
<dbReference type="Pfam" id="PF00085">
    <property type="entry name" value="Thioredoxin"/>
    <property type="match status" value="1"/>
</dbReference>
<dbReference type="InterPro" id="IPR036249">
    <property type="entry name" value="Thioredoxin-like_sf"/>
</dbReference>
<keyword evidence="2" id="KW-0732">Signal</keyword>
<evidence type="ECO:0000256" key="3">
    <source>
        <dbReference type="SAM" id="MobiDB-lite"/>
    </source>
</evidence>
<dbReference type="InterPro" id="IPR051063">
    <property type="entry name" value="PDI"/>
</dbReference>
<dbReference type="InterPro" id="IPR013766">
    <property type="entry name" value="Thioredoxin_domain"/>
</dbReference>
<dbReference type="GO" id="GO:0003756">
    <property type="term" value="F:protein disulfide isomerase activity"/>
    <property type="evidence" value="ECO:0007669"/>
    <property type="project" value="TreeGrafter"/>
</dbReference>
<proteinExistence type="inferred from homology"/>
<dbReference type="PANTHER" id="PTHR45672:SF3">
    <property type="entry name" value="THIOREDOXIN DOMAIN-CONTAINING PROTEIN 5"/>
    <property type="match status" value="1"/>
</dbReference>
<dbReference type="GO" id="GO:0006457">
    <property type="term" value="P:protein folding"/>
    <property type="evidence" value="ECO:0007669"/>
    <property type="project" value="TreeGrafter"/>
</dbReference>
<dbReference type="OrthoDB" id="72053at2759"/>
<name>A0A1B7THY1_9ASCO</name>
<dbReference type="Gene3D" id="3.40.30.10">
    <property type="entry name" value="Glutaredoxin"/>
    <property type="match status" value="1"/>
</dbReference>
<dbReference type="SUPFAM" id="SSF52833">
    <property type="entry name" value="Thioredoxin-like"/>
    <property type="match status" value="1"/>
</dbReference>
<evidence type="ECO:0000256" key="1">
    <source>
        <dbReference type="ARBA" id="ARBA00006347"/>
    </source>
</evidence>
<evidence type="ECO:0000313" key="5">
    <source>
        <dbReference type="EMBL" id="OBA28354.1"/>
    </source>
</evidence>
<dbReference type="AlphaFoldDB" id="A0A1B7THY1"/>
<reference evidence="6" key="1">
    <citation type="journal article" date="2016" name="Proc. Natl. Acad. Sci. U.S.A.">
        <title>Comparative genomics of biotechnologically important yeasts.</title>
        <authorList>
            <person name="Riley R."/>
            <person name="Haridas S."/>
            <person name="Wolfe K.H."/>
            <person name="Lopes M.R."/>
            <person name="Hittinger C.T."/>
            <person name="Goeker M."/>
            <person name="Salamov A.A."/>
            <person name="Wisecaver J.H."/>
            <person name="Long T.M."/>
            <person name="Calvey C.H."/>
            <person name="Aerts A.L."/>
            <person name="Barry K.W."/>
            <person name="Choi C."/>
            <person name="Clum A."/>
            <person name="Coughlan A.Y."/>
            <person name="Deshpande S."/>
            <person name="Douglass A.P."/>
            <person name="Hanson S.J."/>
            <person name="Klenk H.-P."/>
            <person name="LaButti K.M."/>
            <person name="Lapidus A."/>
            <person name="Lindquist E.A."/>
            <person name="Lipzen A.M."/>
            <person name="Meier-Kolthoff J.P."/>
            <person name="Ohm R.A."/>
            <person name="Otillar R.P."/>
            <person name="Pangilinan J.L."/>
            <person name="Peng Y."/>
            <person name="Rokas A."/>
            <person name="Rosa C.A."/>
            <person name="Scheuner C."/>
            <person name="Sibirny A.A."/>
            <person name="Slot J.C."/>
            <person name="Stielow J.B."/>
            <person name="Sun H."/>
            <person name="Kurtzman C.P."/>
            <person name="Blackwell M."/>
            <person name="Grigoriev I.V."/>
            <person name="Jeffries T.W."/>
        </authorList>
    </citation>
    <scope>NUCLEOTIDE SEQUENCE [LARGE SCALE GENOMIC DNA]</scope>
    <source>
        <strain evidence="6">NRRL Y-1626</strain>
    </source>
</reference>
<dbReference type="PANTHER" id="PTHR45672">
    <property type="entry name" value="PROTEIN DISULFIDE-ISOMERASE C17H9.14C-RELATED"/>
    <property type="match status" value="1"/>
</dbReference>
<comment type="similarity">
    <text evidence="1">Belongs to the protein disulfide isomerase family.</text>
</comment>
<sequence>MRGNLFGQAIFAFFIQIYFFKHKLLYSQASVVPENNNEEGKDVKDEFIMPEYLNANTFYEQVSNSLTVVEFFSPYCSHCKTLAPIWKDAVTTFVESGMDVEYKIDYRQVDCVQSGDICSSEKVPAYPLIRLYGPKIYGLDISVSSVSENHLKNYPSDFKRNKEDLIKFGKLESLEYYKSKSESVEKLDENEEMGVHQPPASSSSKQEIPLNSDELISIISDIDIATGEEMKENEKPWVISFIDEESSHLEKEWWSKDSFFKNNWEYLGKELDAHGVNLGTFNCHDSKNYKLNEDICKELVNWSEEFPQLVVITPKKKINKIFPYDKKDMGGFSNKKIVDFAIRVNHNSYIPKINTMTLNSFVSGNSEEPIPTKRDEKIFFVFQYDAETITPEDFDFLEHLILPLSKLPNFYMYHTDQDLEKFNLRLLEKANNNLKKNNLFTYYSENMITNKLLSQVPTFHIYKENFRIPSTYRCFSTVDLRDLNMILEWVYKDFLPSIIEIKDTNAELIFNYNKKDYEQVVLMFVDLLNTDSEIVTSFIKDFRKNYEAYELSRWNYQYEVLNNERKYKEDKINKLKNEVTGSDRSVLFKEMKKEVLLNDFEKNKTNKSKLTYNNIGILSGSNKPID</sequence>
<feature type="region of interest" description="Disordered" evidence="3">
    <location>
        <begin position="187"/>
        <end position="206"/>
    </location>
</feature>
<organism evidence="5 6">
    <name type="scientific">Hanseniaspora valbyensis NRRL Y-1626</name>
    <dbReference type="NCBI Taxonomy" id="766949"/>
    <lineage>
        <taxon>Eukaryota</taxon>
        <taxon>Fungi</taxon>
        <taxon>Dikarya</taxon>
        <taxon>Ascomycota</taxon>
        <taxon>Saccharomycotina</taxon>
        <taxon>Saccharomycetes</taxon>
        <taxon>Saccharomycodales</taxon>
        <taxon>Saccharomycodaceae</taxon>
        <taxon>Hanseniaspora</taxon>
    </lineage>
</organism>
<dbReference type="GO" id="GO:0005783">
    <property type="term" value="C:endoplasmic reticulum"/>
    <property type="evidence" value="ECO:0007669"/>
    <property type="project" value="TreeGrafter"/>
</dbReference>
<dbReference type="PROSITE" id="PS51352">
    <property type="entry name" value="THIOREDOXIN_2"/>
    <property type="match status" value="1"/>
</dbReference>
<feature type="domain" description="Thioredoxin" evidence="4">
    <location>
        <begin position="23"/>
        <end position="176"/>
    </location>
</feature>
<dbReference type="CDD" id="cd02961">
    <property type="entry name" value="PDI_a_family"/>
    <property type="match status" value="1"/>
</dbReference>
<evidence type="ECO:0000259" key="4">
    <source>
        <dbReference type="PROSITE" id="PS51352"/>
    </source>
</evidence>